<keyword evidence="3 4" id="KW-0443">Lipid metabolism</keyword>
<dbReference type="InterPro" id="IPR050301">
    <property type="entry name" value="NTE"/>
</dbReference>
<dbReference type="InterPro" id="IPR016035">
    <property type="entry name" value="Acyl_Trfase/lysoPLipase"/>
</dbReference>
<dbReference type="GO" id="GO:0016042">
    <property type="term" value="P:lipid catabolic process"/>
    <property type="evidence" value="ECO:0007669"/>
    <property type="project" value="UniProtKB-UniRule"/>
</dbReference>
<feature type="domain" description="PNPLA" evidence="6">
    <location>
        <begin position="17"/>
        <end position="356"/>
    </location>
</feature>
<evidence type="ECO:0000256" key="2">
    <source>
        <dbReference type="ARBA" id="ARBA00022963"/>
    </source>
</evidence>
<feature type="short sequence motif" description="GXSXG" evidence="4">
    <location>
        <begin position="48"/>
        <end position="52"/>
    </location>
</feature>
<dbReference type="Pfam" id="PF01734">
    <property type="entry name" value="Patatin"/>
    <property type="match status" value="1"/>
</dbReference>
<dbReference type="EMBL" id="JACRIW010000038">
    <property type="protein sequence ID" value="MBI5168862.1"/>
    <property type="molecule type" value="Genomic_DNA"/>
</dbReference>
<feature type="short sequence motif" description="GXGXXG" evidence="4">
    <location>
        <begin position="21"/>
        <end position="26"/>
    </location>
</feature>
<reference evidence="7" key="1">
    <citation type="submission" date="2020-07" db="EMBL/GenBank/DDBJ databases">
        <title>Huge and variable diversity of episymbiotic CPR bacteria and DPANN archaea in groundwater ecosystems.</title>
        <authorList>
            <person name="He C.Y."/>
            <person name="Keren R."/>
            <person name="Whittaker M."/>
            <person name="Farag I.F."/>
            <person name="Doudna J."/>
            <person name="Cate J.H.D."/>
            <person name="Banfield J.F."/>
        </authorList>
    </citation>
    <scope>NUCLEOTIDE SEQUENCE</scope>
    <source>
        <strain evidence="7">NC_groundwater_1813_Pr3_B-0.1um_71_17</strain>
    </source>
</reference>
<dbReference type="InterPro" id="IPR002641">
    <property type="entry name" value="PNPLA_dom"/>
</dbReference>
<comment type="caution">
    <text evidence="4">Lacks conserved residue(s) required for the propagation of feature annotation.</text>
</comment>
<dbReference type="PANTHER" id="PTHR14226:SF57">
    <property type="entry name" value="BLR7027 PROTEIN"/>
    <property type="match status" value="1"/>
</dbReference>
<proteinExistence type="predicted"/>
<name>A0A933SB31_UNCEI</name>
<feature type="transmembrane region" description="Helical" evidence="5">
    <location>
        <begin position="42"/>
        <end position="61"/>
    </location>
</feature>
<feature type="active site" description="Nucleophile" evidence="4">
    <location>
        <position position="50"/>
    </location>
</feature>
<dbReference type="SUPFAM" id="SSF52151">
    <property type="entry name" value="FabD/lysophospholipase-like"/>
    <property type="match status" value="1"/>
</dbReference>
<feature type="transmembrane region" description="Helical" evidence="5">
    <location>
        <begin position="138"/>
        <end position="156"/>
    </location>
</feature>
<organism evidence="7 8">
    <name type="scientific">Eiseniibacteriota bacterium</name>
    <dbReference type="NCBI Taxonomy" id="2212470"/>
    <lineage>
        <taxon>Bacteria</taxon>
        <taxon>Candidatus Eiseniibacteriota</taxon>
    </lineage>
</organism>
<keyword evidence="2 4" id="KW-0442">Lipid degradation</keyword>
<feature type="transmembrane region" description="Helical" evidence="5">
    <location>
        <begin position="82"/>
        <end position="110"/>
    </location>
</feature>
<evidence type="ECO:0000313" key="8">
    <source>
        <dbReference type="Proteomes" id="UP000696931"/>
    </source>
</evidence>
<comment type="caution">
    <text evidence="7">The sequence shown here is derived from an EMBL/GenBank/DDBJ whole genome shotgun (WGS) entry which is preliminary data.</text>
</comment>
<dbReference type="AlphaFoldDB" id="A0A933SB31"/>
<dbReference type="Gene3D" id="3.40.1090.10">
    <property type="entry name" value="Cytosolic phospholipase A2 catalytic domain"/>
    <property type="match status" value="2"/>
</dbReference>
<evidence type="ECO:0000256" key="4">
    <source>
        <dbReference type="PROSITE-ProRule" id="PRU01161"/>
    </source>
</evidence>
<dbReference type="GO" id="GO:0016787">
    <property type="term" value="F:hydrolase activity"/>
    <property type="evidence" value="ECO:0007669"/>
    <property type="project" value="UniProtKB-UniRule"/>
</dbReference>
<protein>
    <submittedName>
        <fullName evidence="7">Patatin-like phospholipase family protein</fullName>
    </submittedName>
</protein>
<evidence type="ECO:0000256" key="5">
    <source>
        <dbReference type="SAM" id="Phobius"/>
    </source>
</evidence>
<keyword evidence="5" id="KW-0472">Membrane</keyword>
<accession>A0A933SB31</accession>
<dbReference type="Proteomes" id="UP000696931">
    <property type="component" value="Unassembled WGS sequence"/>
</dbReference>
<dbReference type="PANTHER" id="PTHR14226">
    <property type="entry name" value="NEUROPATHY TARGET ESTERASE/SWISS CHEESE D.MELANOGASTER"/>
    <property type="match status" value="1"/>
</dbReference>
<evidence type="ECO:0000259" key="6">
    <source>
        <dbReference type="PROSITE" id="PS51635"/>
    </source>
</evidence>
<gene>
    <name evidence="7" type="ORF">HZA61_05210</name>
</gene>
<sequence>MNGKRLRADLPFRRVALVLSGGGALGAYEAGVLKVLQALELAPSLVAGVSIGAINAVVWLAHGRDTKALEETWRKMRPSNIGLQWVALALRAAGSFAVAVALLEILLTFIGSRELSGSYWIWKKSSARIDLVSTQLDVWSWVFAATVGTTLVFLSRPIEGWLSRGVPGGDPQRARQLLGRVALGAFAVHTLVWVMAWPWPHRFSASMVLLLGIAWLGSGEGGVAQALRRMGLGLMPETRGRGLWGGVPRRRVIEKLVAAGDPSRLVGPGTGLVIGALSVDSGRVCHFVSWPGANREFEERVRAELGEVVPMRTPQDAIRAAVASSAIPGVFEPERIDGRDFVDAGGFSNQPLHVALAGGADAVIVVLLTPSQTPTPAPPPDGLFSLAGRLLELANWRDLQMELRQLPEGWSREGDPARVCVVEPQRPLPGSVLGFDPEQATQLIGLGEQDAWAAFERAGWLEPAEAPRS</sequence>
<keyword evidence="5" id="KW-1133">Transmembrane helix</keyword>
<dbReference type="PROSITE" id="PS51635">
    <property type="entry name" value="PNPLA"/>
    <property type="match status" value="1"/>
</dbReference>
<evidence type="ECO:0000256" key="1">
    <source>
        <dbReference type="ARBA" id="ARBA00022801"/>
    </source>
</evidence>
<feature type="active site" description="Proton acceptor" evidence="4">
    <location>
        <position position="343"/>
    </location>
</feature>
<feature type="transmembrane region" description="Helical" evidence="5">
    <location>
        <begin position="177"/>
        <end position="197"/>
    </location>
</feature>
<evidence type="ECO:0000313" key="7">
    <source>
        <dbReference type="EMBL" id="MBI5168862.1"/>
    </source>
</evidence>
<keyword evidence="1 4" id="KW-0378">Hydrolase</keyword>
<keyword evidence="5" id="KW-0812">Transmembrane</keyword>
<evidence type="ECO:0000256" key="3">
    <source>
        <dbReference type="ARBA" id="ARBA00023098"/>
    </source>
</evidence>